<dbReference type="PANTHER" id="PTHR12904:SF23">
    <property type="entry name" value="PROTEIN ZER-1 HOMOLOG"/>
    <property type="match status" value="1"/>
</dbReference>
<evidence type="ECO:0000259" key="4">
    <source>
        <dbReference type="Pfam" id="PF25372"/>
    </source>
</evidence>
<protein>
    <submittedName>
        <fullName evidence="5">Uncharacterized protein</fullName>
    </submittedName>
</protein>
<feature type="domain" description="Disease resistance R13L4/SHOC-2-like LRR" evidence="3">
    <location>
        <begin position="333"/>
        <end position="553"/>
    </location>
</feature>
<dbReference type="Gene3D" id="3.80.10.10">
    <property type="entry name" value="Ribonuclease Inhibitor"/>
    <property type="match status" value="5"/>
</dbReference>
<sequence>MGLMCSKKQREEEDGAPIIRLSPFRPRRCLSRARSLATASSGGPQPLLSLALDALVRSLHHLPATGLSALPPDLSQMLLERLVACGRLDDSTIGKLSGHGLHFYSLPLGSYPEPVRPGWLNCLSTNSLEAADLTKAQDVDAVLACLGAPPHLTRLCLDYCVDLSDGCLSQLAGLTALQELSLVGCELLTEVGAQHLGGLTRLTSLSLQTCRHISLVPLSRLRQLERLDVGWCSGLGDSDAAVLARFTRLRELNLARTQVTDQGLAHLHRLSSIHTLSLAGTRVGDNALAALLCQLSHLQALNLERCTLAGDAALASLGQHASQLKELCLGYTAVSDGGLRHLSNLTQLQVLRLGTCLVGDQGLAVLSRLTQLRKLDISDTSASNDVMPAVAGMLQLECLNLSFTAVNDSGLKWLRGLAQLRCLNLDSRLFSDVGMLSLAQLTSLQCLDLFGARISDVGCASISKLTDLRQLEVCGGGLTDGGVAHLAALSRLEHLSVAQNYRVGNRCLPHLIKLNELTTLNLSQCRVTSNSVVALGCLPKLQTLALYETRVQPFAVDKLRAANPELVVQGAPGNSLRRL</sequence>
<dbReference type="PANTHER" id="PTHR12904">
    <property type="match status" value="1"/>
</dbReference>
<accession>A0A9D4THI9</accession>
<dbReference type="OrthoDB" id="567075at2759"/>
<reference evidence="5" key="2">
    <citation type="submission" date="2020-11" db="EMBL/GenBank/DDBJ databases">
        <authorList>
            <person name="Cecchin M."/>
            <person name="Marcolungo L."/>
            <person name="Rossato M."/>
            <person name="Girolomoni L."/>
            <person name="Cosentino E."/>
            <person name="Cuine S."/>
            <person name="Li-Beisson Y."/>
            <person name="Delledonne M."/>
            <person name="Ballottari M."/>
        </authorList>
    </citation>
    <scope>NUCLEOTIDE SEQUENCE</scope>
    <source>
        <strain evidence="5">211/11P</strain>
        <tissue evidence="5">Whole cell</tissue>
    </source>
</reference>
<dbReference type="Pfam" id="PF25372">
    <property type="entry name" value="DUF7885"/>
    <property type="match status" value="1"/>
</dbReference>
<dbReference type="SUPFAM" id="SSF52047">
    <property type="entry name" value="RNI-like"/>
    <property type="match status" value="2"/>
</dbReference>
<dbReference type="Pfam" id="PF23598">
    <property type="entry name" value="LRR_14"/>
    <property type="match status" value="1"/>
</dbReference>
<name>A0A9D4THI9_CHLVU</name>
<organism evidence="5 6">
    <name type="scientific">Chlorella vulgaris</name>
    <name type="common">Green alga</name>
    <dbReference type="NCBI Taxonomy" id="3077"/>
    <lineage>
        <taxon>Eukaryota</taxon>
        <taxon>Viridiplantae</taxon>
        <taxon>Chlorophyta</taxon>
        <taxon>core chlorophytes</taxon>
        <taxon>Trebouxiophyceae</taxon>
        <taxon>Chlorellales</taxon>
        <taxon>Chlorellaceae</taxon>
        <taxon>Chlorella clade</taxon>
        <taxon>Chlorella</taxon>
    </lineage>
</organism>
<evidence type="ECO:0000259" key="3">
    <source>
        <dbReference type="Pfam" id="PF23598"/>
    </source>
</evidence>
<keyword evidence="2" id="KW-0677">Repeat</keyword>
<dbReference type="SMART" id="SM00367">
    <property type="entry name" value="LRR_CC"/>
    <property type="match status" value="8"/>
</dbReference>
<dbReference type="InterPro" id="IPR032675">
    <property type="entry name" value="LRR_dom_sf"/>
</dbReference>
<comment type="caution">
    <text evidence="5">The sequence shown here is derived from an EMBL/GenBank/DDBJ whole genome shotgun (WGS) entry which is preliminary data.</text>
</comment>
<proteinExistence type="predicted"/>
<dbReference type="EMBL" id="SIDB01000011">
    <property type="protein sequence ID" value="KAI3425853.1"/>
    <property type="molecule type" value="Genomic_DNA"/>
</dbReference>
<dbReference type="InterPro" id="IPR057207">
    <property type="entry name" value="FBXL15_LRR"/>
</dbReference>
<gene>
    <name evidence="5" type="ORF">D9Q98_007827</name>
</gene>
<evidence type="ECO:0000256" key="1">
    <source>
        <dbReference type="ARBA" id="ARBA00004430"/>
    </source>
</evidence>
<dbReference type="Proteomes" id="UP001055712">
    <property type="component" value="Unassembled WGS sequence"/>
</dbReference>
<evidence type="ECO:0000313" key="5">
    <source>
        <dbReference type="EMBL" id="KAI3425853.1"/>
    </source>
</evidence>
<dbReference type="InterPro" id="IPR051341">
    <property type="entry name" value="Zyg-11_UBL_adapter"/>
</dbReference>
<comment type="subcellular location">
    <subcellularLocation>
        <location evidence="1">Cytoplasm</location>
        <location evidence="1">Cytoskeleton</location>
        <location evidence="1">Cilium axoneme</location>
    </subcellularLocation>
</comment>
<evidence type="ECO:0000256" key="2">
    <source>
        <dbReference type="ARBA" id="ARBA00022737"/>
    </source>
</evidence>
<evidence type="ECO:0000313" key="6">
    <source>
        <dbReference type="Proteomes" id="UP001055712"/>
    </source>
</evidence>
<dbReference type="InterPro" id="IPR006553">
    <property type="entry name" value="Leu-rich_rpt_Cys-con_subtyp"/>
</dbReference>
<reference evidence="5" key="1">
    <citation type="journal article" date="2019" name="Plant J.">
        <title>Chlorella vulgaris genome assembly and annotation reveals the molecular basis for metabolic acclimation to high light conditions.</title>
        <authorList>
            <person name="Cecchin M."/>
            <person name="Marcolungo L."/>
            <person name="Rossato M."/>
            <person name="Girolomoni L."/>
            <person name="Cosentino E."/>
            <person name="Cuine S."/>
            <person name="Li-Beisson Y."/>
            <person name="Delledonne M."/>
            <person name="Ballottari M."/>
        </authorList>
    </citation>
    <scope>NUCLEOTIDE SEQUENCE</scope>
    <source>
        <strain evidence="5">211/11P</strain>
    </source>
</reference>
<dbReference type="AlphaFoldDB" id="A0A9D4THI9"/>
<keyword evidence="6" id="KW-1185">Reference proteome</keyword>
<dbReference type="GO" id="GO:0005930">
    <property type="term" value="C:axoneme"/>
    <property type="evidence" value="ECO:0007669"/>
    <property type="project" value="UniProtKB-SubCell"/>
</dbReference>
<dbReference type="InterPro" id="IPR055414">
    <property type="entry name" value="LRR_R13L4/SHOC2-like"/>
</dbReference>
<feature type="domain" description="F-box/LRR-repeat protein 15-like leucin rich repeat" evidence="4">
    <location>
        <begin position="217"/>
        <end position="329"/>
    </location>
</feature>